<accession>A0ABV0NZ30</accession>
<dbReference type="Proteomes" id="UP001476798">
    <property type="component" value="Unassembled WGS sequence"/>
</dbReference>
<organism evidence="2 3">
    <name type="scientific">Goodea atripinnis</name>
    <dbReference type="NCBI Taxonomy" id="208336"/>
    <lineage>
        <taxon>Eukaryota</taxon>
        <taxon>Metazoa</taxon>
        <taxon>Chordata</taxon>
        <taxon>Craniata</taxon>
        <taxon>Vertebrata</taxon>
        <taxon>Euteleostomi</taxon>
        <taxon>Actinopterygii</taxon>
        <taxon>Neopterygii</taxon>
        <taxon>Teleostei</taxon>
        <taxon>Neoteleostei</taxon>
        <taxon>Acanthomorphata</taxon>
        <taxon>Ovalentaria</taxon>
        <taxon>Atherinomorphae</taxon>
        <taxon>Cyprinodontiformes</taxon>
        <taxon>Goodeidae</taxon>
        <taxon>Goodea</taxon>
    </lineage>
</organism>
<reference evidence="2 3" key="1">
    <citation type="submission" date="2021-06" db="EMBL/GenBank/DDBJ databases">
        <authorList>
            <person name="Palmer J.M."/>
        </authorList>
    </citation>
    <scope>NUCLEOTIDE SEQUENCE [LARGE SCALE GENOMIC DNA]</scope>
    <source>
        <strain evidence="2 3">GA_2019</strain>
        <tissue evidence="2">Muscle</tissue>
    </source>
</reference>
<gene>
    <name evidence="2" type="ORF">GOODEAATRI_030884</name>
</gene>
<evidence type="ECO:0000256" key="1">
    <source>
        <dbReference type="SAM" id="MobiDB-lite"/>
    </source>
</evidence>
<feature type="compositionally biased region" description="Pro residues" evidence="1">
    <location>
        <begin position="7"/>
        <end position="18"/>
    </location>
</feature>
<protein>
    <submittedName>
        <fullName evidence="2">Uncharacterized protein</fullName>
    </submittedName>
</protein>
<keyword evidence="3" id="KW-1185">Reference proteome</keyword>
<sequence>SAETPRRPSPQTPPPAPPGGAQGVPRPAGRHSPSCVSWAVPWASSRWDVPGTPQGELIINNEFTCELPFLLSIEKVYYQISQRCKTVFCAFSVIS</sequence>
<comment type="caution">
    <text evidence="2">The sequence shown here is derived from an EMBL/GenBank/DDBJ whole genome shotgun (WGS) entry which is preliminary data.</text>
</comment>
<dbReference type="EMBL" id="JAHRIO010055009">
    <property type="protein sequence ID" value="MEQ2176721.1"/>
    <property type="molecule type" value="Genomic_DNA"/>
</dbReference>
<name>A0ABV0NZ30_9TELE</name>
<proteinExistence type="predicted"/>
<evidence type="ECO:0000313" key="3">
    <source>
        <dbReference type="Proteomes" id="UP001476798"/>
    </source>
</evidence>
<feature type="region of interest" description="Disordered" evidence="1">
    <location>
        <begin position="1"/>
        <end position="32"/>
    </location>
</feature>
<feature type="non-terminal residue" evidence="2">
    <location>
        <position position="1"/>
    </location>
</feature>
<evidence type="ECO:0000313" key="2">
    <source>
        <dbReference type="EMBL" id="MEQ2176721.1"/>
    </source>
</evidence>